<organism evidence="1 2">
    <name type="scientific">Mycena metata</name>
    <dbReference type="NCBI Taxonomy" id="1033252"/>
    <lineage>
        <taxon>Eukaryota</taxon>
        <taxon>Fungi</taxon>
        <taxon>Dikarya</taxon>
        <taxon>Basidiomycota</taxon>
        <taxon>Agaricomycotina</taxon>
        <taxon>Agaricomycetes</taxon>
        <taxon>Agaricomycetidae</taxon>
        <taxon>Agaricales</taxon>
        <taxon>Marasmiineae</taxon>
        <taxon>Mycenaceae</taxon>
        <taxon>Mycena</taxon>
    </lineage>
</organism>
<sequence>MVPYTGGNTPQTQHLREGFLEEHFTQFTPDQIGANLKQNICLKKIKEKLVKSARENFKTVARNRKLRARLVRIPNMYATIGEEEEATQRFRSLQLTKGLSNQIPHAETRQRKILGRYSMARAQTKQRGDQQRARAIDSWPVINIPTRSSISALRRSADQVVRLLSAASAANAYQANNELAYTASSDNCASMKSVLQTGGKTASRASRPQLRQPGANILLLRFRTGPGAPLTRFLPAFENRFRIPRQALFPRLEHSSLPDVPATDLARFVLRHKALGVSALRMLYLTADQEFTAYEPAPLTEMLGMMQMDADEKGWGSGAAEKQKRALFVPTRCCVVLLLAGLGLPWLRHSAFYFFVPLEWPPLLDHLNVCIRQEKRSLPRQYAREETSMGIGADRWSGRQSWLLYQQNSVRWYKGEPERAPTAGCSMNETEARSYKRYQALKYIIKEDIPA</sequence>
<accession>A0AAD7MEI4</accession>
<dbReference type="AlphaFoldDB" id="A0AAD7MEI4"/>
<dbReference type="Proteomes" id="UP001215598">
    <property type="component" value="Unassembled WGS sequence"/>
</dbReference>
<evidence type="ECO:0000313" key="2">
    <source>
        <dbReference type="Proteomes" id="UP001215598"/>
    </source>
</evidence>
<dbReference type="EMBL" id="JARKIB010000334">
    <property type="protein sequence ID" value="KAJ7713880.1"/>
    <property type="molecule type" value="Genomic_DNA"/>
</dbReference>
<evidence type="ECO:0000313" key="1">
    <source>
        <dbReference type="EMBL" id="KAJ7713880.1"/>
    </source>
</evidence>
<proteinExistence type="predicted"/>
<protein>
    <submittedName>
        <fullName evidence="1">Uncharacterized protein</fullName>
    </submittedName>
</protein>
<gene>
    <name evidence="1" type="ORF">B0H16DRAFT_1478358</name>
</gene>
<name>A0AAD7MEI4_9AGAR</name>
<reference evidence="1" key="1">
    <citation type="submission" date="2023-03" db="EMBL/GenBank/DDBJ databases">
        <title>Massive genome expansion in bonnet fungi (Mycena s.s.) driven by repeated elements and novel gene families across ecological guilds.</title>
        <authorList>
            <consortium name="Lawrence Berkeley National Laboratory"/>
            <person name="Harder C.B."/>
            <person name="Miyauchi S."/>
            <person name="Viragh M."/>
            <person name="Kuo A."/>
            <person name="Thoen E."/>
            <person name="Andreopoulos B."/>
            <person name="Lu D."/>
            <person name="Skrede I."/>
            <person name="Drula E."/>
            <person name="Henrissat B."/>
            <person name="Morin E."/>
            <person name="Kohler A."/>
            <person name="Barry K."/>
            <person name="LaButti K."/>
            <person name="Morin E."/>
            <person name="Salamov A."/>
            <person name="Lipzen A."/>
            <person name="Mereny Z."/>
            <person name="Hegedus B."/>
            <person name="Baldrian P."/>
            <person name="Stursova M."/>
            <person name="Weitz H."/>
            <person name="Taylor A."/>
            <person name="Grigoriev I.V."/>
            <person name="Nagy L.G."/>
            <person name="Martin F."/>
            <person name="Kauserud H."/>
        </authorList>
    </citation>
    <scope>NUCLEOTIDE SEQUENCE</scope>
    <source>
        <strain evidence="1">CBHHK182m</strain>
    </source>
</reference>
<keyword evidence="2" id="KW-1185">Reference proteome</keyword>
<comment type="caution">
    <text evidence="1">The sequence shown here is derived from an EMBL/GenBank/DDBJ whole genome shotgun (WGS) entry which is preliminary data.</text>
</comment>